<evidence type="ECO:0000256" key="1">
    <source>
        <dbReference type="SAM" id="SignalP"/>
    </source>
</evidence>
<dbReference type="Proteomes" id="UP000262073">
    <property type="component" value="Chromosome"/>
</dbReference>
<dbReference type="InterPro" id="IPR000674">
    <property type="entry name" value="Ald_Oxase/Xan_DH_a/b"/>
</dbReference>
<dbReference type="EMBL" id="CP031769">
    <property type="protein sequence ID" value="AXR08508.1"/>
    <property type="molecule type" value="Genomic_DNA"/>
</dbReference>
<dbReference type="AlphaFoldDB" id="A0A346NSK1"/>
<proteinExistence type="predicted"/>
<sequence length="742" mass="79224">MVGTVNASLLMAFAPAALASVQTAKVALTEKAFSPTVWFEMNGSGEVLVNIARAEMGQHVGTALARIVADELGCDWAKVSIRHVDTDPKWGYMVTGGSWSVFQSYKPLSQAGAAGRTVLIDAAAKLLGVSPDTCEAKDGLVVSGSKKISFGDIVTNGDVDRTFTTDELGQMPIKPADKLKLVGKDTRALDIPAKTNGSATFGIDVEVDGMIYARPVMPPTTFGSKVTSVDDTEAKKVSGYLGHYVLDDPTDTCQGWVVVTANNYYSAVKAADALTIAYQKGKTAEVSEADIQARGKALAMDPANGALFVEQGDMTQAREQAANTIEAVYTTATASHFHLEPVNAVAYEQEGQWHVHTGNQWQSLTLPRVAEAAQVTEDKVTLHQYYLGGGFGRRLYGDYSIPTVLTAKAAGKPVKLVFTRPDDSYFDQPRSASTSVFRASFNQQGDFTGMEHTFAAGWPTKAMASGFLADAVDGKGKIDPFSASGADHWYTMANHRATAVNNDLAHDTFTPGWLRSVGQGWILFGLESFIDEIAHQAGQDPVAFRLSMLDGKGKQGGSAPESVGGANRLRKVLEQLQAKVKNTPLGKDEGLGFSVTAGQERTMPCWIATAAHVHVNRQTGDITLKKLTAVVDAGIVVHPDGGLAQLEGSLLWGTSLALHEGNAFENGRVKANNLNAYTPLRMNQVPDMDIEFVQSNEFPVGLGEPGVVGVAPAISNAIYQAVGVRLRDLPMRAAQLKEQLKA</sequence>
<dbReference type="InterPro" id="IPR012368">
    <property type="entry name" value="OxRdtase_Mopterin-bd_su_IorB"/>
</dbReference>
<accession>A0A346NSK1</accession>
<protein>
    <submittedName>
        <fullName evidence="3">Xanthine dehydrogenase family protein molybdopterin-binding subunit</fullName>
    </submittedName>
</protein>
<dbReference type="InterPro" id="IPR008274">
    <property type="entry name" value="AldOxase/xan_DH_MoCoBD1"/>
</dbReference>
<organism evidence="3 4">
    <name type="scientific">Salinimonas sediminis</name>
    <dbReference type="NCBI Taxonomy" id="2303538"/>
    <lineage>
        <taxon>Bacteria</taxon>
        <taxon>Pseudomonadati</taxon>
        <taxon>Pseudomonadota</taxon>
        <taxon>Gammaproteobacteria</taxon>
        <taxon>Alteromonadales</taxon>
        <taxon>Alteromonadaceae</taxon>
        <taxon>Alteromonas/Salinimonas group</taxon>
        <taxon>Salinimonas</taxon>
    </lineage>
</organism>
<dbReference type="InterPro" id="IPR037165">
    <property type="entry name" value="AldOxase/xan_DH_Mopterin-bd_sf"/>
</dbReference>
<dbReference type="KEGG" id="salm:D0Y50_11875"/>
<evidence type="ECO:0000313" key="4">
    <source>
        <dbReference type="Proteomes" id="UP000262073"/>
    </source>
</evidence>
<reference evidence="3 4" key="1">
    <citation type="submission" date="2018-08" db="EMBL/GenBank/DDBJ databases">
        <title>Salinimonas sediminis sp. nov., a piezophilic bacterium isolated from a deep-sea sediment sample from the New Britain Trench.</title>
        <authorList>
            <person name="Cao J."/>
        </authorList>
    </citation>
    <scope>NUCLEOTIDE SEQUENCE [LARGE SCALE GENOMIC DNA]</scope>
    <source>
        <strain evidence="3 4">N102</strain>
    </source>
</reference>
<dbReference type="InterPro" id="IPR046867">
    <property type="entry name" value="AldOxase/xan_DH_MoCoBD2"/>
</dbReference>
<feature type="signal peptide" evidence="1">
    <location>
        <begin position="1"/>
        <end position="19"/>
    </location>
</feature>
<dbReference type="InterPro" id="IPR052516">
    <property type="entry name" value="N-heterocyclic_Hydroxylase"/>
</dbReference>
<dbReference type="Gene3D" id="3.90.1170.50">
    <property type="entry name" value="Aldehyde oxidase/xanthine dehydrogenase, a/b hammerhead"/>
    <property type="match status" value="1"/>
</dbReference>
<dbReference type="GO" id="GO:0016491">
    <property type="term" value="F:oxidoreductase activity"/>
    <property type="evidence" value="ECO:0007669"/>
    <property type="project" value="InterPro"/>
</dbReference>
<dbReference type="SUPFAM" id="SSF56003">
    <property type="entry name" value="Molybdenum cofactor-binding domain"/>
    <property type="match status" value="2"/>
</dbReference>
<dbReference type="SMART" id="SM01008">
    <property type="entry name" value="Ald_Xan_dh_C"/>
    <property type="match status" value="1"/>
</dbReference>
<dbReference type="SUPFAM" id="SSF54665">
    <property type="entry name" value="CO dehydrogenase molybdoprotein N-domain-like"/>
    <property type="match status" value="1"/>
</dbReference>
<dbReference type="PIRSF" id="PIRSF036389">
    <property type="entry name" value="IOR_B"/>
    <property type="match status" value="1"/>
</dbReference>
<dbReference type="OrthoDB" id="9767994at2"/>
<dbReference type="PANTHER" id="PTHR47495:SF2">
    <property type="entry name" value="ALDEHYDE DEHYDROGENASE"/>
    <property type="match status" value="1"/>
</dbReference>
<gene>
    <name evidence="3" type="ORF">D0Y50_11875</name>
</gene>
<dbReference type="Pfam" id="PF20256">
    <property type="entry name" value="MoCoBD_2"/>
    <property type="match status" value="2"/>
</dbReference>
<dbReference type="Pfam" id="PF02738">
    <property type="entry name" value="MoCoBD_1"/>
    <property type="match status" value="1"/>
</dbReference>
<name>A0A346NSK1_9ALTE</name>
<dbReference type="Gene3D" id="3.30.365.10">
    <property type="entry name" value="Aldehyde oxidase/xanthine dehydrogenase, molybdopterin binding domain"/>
    <property type="match status" value="4"/>
</dbReference>
<evidence type="ECO:0000259" key="2">
    <source>
        <dbReference type="SMART" id="SM01008"/>
    </source>
</evidence>
<feature type="chain" id="PRO_5016666668" evidence="1">
    <location>
        <begin position="20"/>
        <end position="742"/>
    </location>
</feature>
<evidence type="ECO:0000313" key="3">
    <source>
        <dbReference type="EMBL" id="AXR08508.1"/>
    </source>
</evidence>
<dbReference type="InterPro" id="IPR036856">
    <property type="entry name" value="Ald_Oxase/Xan_DH_a/b_sf"/>
</dbReference>
<keyword evidence="4" id="KW-1185">Reference proteome</keyword>
<keyword evidence="1" id="KW-0732">Signal</keyword>
<feature type="domain" description="Aldehyde oxidase/xanthine dehydrogenase a/b hammerhead" evidence="2">
    <location>
        <begin position="196"/>
        <end position="282"/>
    </location>
</feature>
<dbReference type="PANTHER" id="PTHR47495">
    <property type="entry name" value="ALDEHYDE DEHYDROGENASE"/>
    <property type="match status" value="1"/>
</dbReference>